<dbReference type="OrthoDB" id="263560at2759"/>
<evidence type="ECO:0000256" key="1">
    <source>
        <dbReference type="ARBA" id="ARBA00006524"/>
    </source>
</evidence>
<feature type="compositionally biased region" description="Basic and acidic residues" evidence="3">
    <location>
        <begin position="146"/>
        <end position="155"/>
    </location>
</feature>
<dbReference type="InterPro" id="IPR019398">
    <property type="entry name" value="Pre-rRNA_process_TSR2"/>
</dbReference>
<dbReference type="AlphaFoldDB" id="A0A1E5RWV3"/>
<dbReference type="Pfam" id="PF10273">
    <property type="entry name" value="WGG"/>
    <property type="match status" value="1"/>
</dbReference>
<reference evidence="5" key="1">
    <citation type="journal article" date="2016" name="Genome Announc.">
        <title>Genome sequences of three species of Hanseniaspora isolated from spontaneous wine fermentations.</title>
        <authorList>
            <person name="Sternes P.R."/>
            <person name="Lee D."/>
            <person name="Kutyna D.R."/>
            <person name="Borneman A.R."/>
        </authorList>
    </citation>
    <scope>NUCLEOTIDE SEQUENCE [LARGE SCALE GENOMIC DNA]</scope>
    <source>
        <strain evidence="5">AWRI3578</strain>
    </source>
</reference>
<dbReference type="GO" id="GO:0006364">
    <property type="term" value="P:rRNA processing"/>
    <property type="evidence" value="ECO:0007669"/>
    <property type="project" value="UniProtKB-KW"/>
</dbReference>
<dbReference type="EMBL" id="LPNL01000002">
    <property type="protein sequence ID" value="OEJ91299.1"/>
    <property type="molecule type" value="Genomic_DNA"/>
</dbReference>
<sequence>MNTITIDETSFVEAQEPNKTLLFPTETKQQPRFELGVSMWIHKWEILCTAVEHSWGGPESADKRDWITKLVVDLFRENKVVDVLQIEETLLYAMLDEFDVDIQDDSALPIAMNILKCWEYVNRGGFDDIQNMYLEWKHKKENGIKEHSHEVHINEDPLNPNDSSDESEEFSDDDDMEVEEEHTHNEPIIDDDGFEMVQPKGKHRH</sequence>
<accession>A0A1E5RWV3</accession>
<dbReference type="Proteomes" id="UP000095605">
    <property type="component" value="Unassembled WGS sequence"/>
</dbReference>
<evidence type="ECO:0000256" key="3">
    <source>
        <dbReference type="SAM" id="MobiDB-lite"/>
    </source>
</evidence>
<comment type="similarity">
    <text evidence="1">Belongs to the TSR2 family.</text>
</comment>
<evidence type="ECO:0000313" key="4">
    <source>
        <dbReference type="EMBL" id="OEJ91299.1"/>
    </source>
</evidence>
<evidence type="ECO:0000256" key="2">
    <source>
        <dbReference type="ARBA" id="ARBA00022552"/>
    </source>
</evidence>
<evidence type="ECO:0000313" key="5">
    <source>
        <dbReference type="Proteomes" id="UP000095605"/>
    </source>
</evidence>
<protein>
    <submittedName>
        <fullName evidence="4">Pre-rRNA-processing protein TSR2</fullName>
    </submittedName>
</protein>
<keyword evidence="5" id="KW-1185">Reference proteome</keyword>
<gene>
    <name evidence="4" type="ORF">AWRI3578_g655</name>
</gene>
<name>A0A1E5RWV3_9ASCO</name>
<organism evidence="4 5">
    <name type="scientific">Hanseniaspora opuntiae</name>
    <dbReference type="NCBI Taxonomy" id="211096"/>
    <lineage>
        <taxon>Eukaryota</taxon>
        <taxon>Fungi</taxon>
        <taxon>Dikarya</taxon>
        <taxon>Ascomycota</taxon>
        <taxon>Saccharomycotina</taxon>
        <taxon>Saccharomycetes</taxon>
        <taxon>Saccharomycodales</taxon>
        <taxon>Saccharomycodaceae</taxon>
        <taxon>Hanseniaspora</taxon>
    </lineage>
</organism>
<proteinExistence type="inferred from homology"/>
<feature type="region of interest" description="Disordered" evidence="3">
    <location>
        <begin position="146"/>
        <end position="205"/>
    </location>
</feature>
<keyword evidence="2" id="KW-0698">rRNA processing</keyword>
<feature type="compositionally biased region" description="Acidic residues" evidence="3">
    <location>
        <begin position="163"/>
        <end position="180"/>
    </location>
</feature>
<dbReference type="PANTHER" id="PTHR21250">
    <property type="entry name" value="PRE-RRNA-PROCESSING PROTEIN TSR2 HOMOLOG"/>
    <property type="match status" value="1"/>
</dbReference>
<comment type="caution">
    <text evidence="4">The sequence shown here is derived from an EMBL/GenBank/DDBJ whole genome shotgun (WGS) entry which is preliminary data.</text>
</comment>